<keyword evidence="5" id="KW-0472">Membrane</keyword>
<dbReference type="GO" id="GO:0006508">
    <property type="term" value="P:proteolysis"/>
    <property type="evidence" value="ECO:0007669"/>
    <property type="project" value="UniProtKB-KW"/>
</dbReference>
<evidence type="ECO:0000256" key="6">
    <source>
        <dbReference type="PIRNR" id="PIRNR005651"/>
    </source>
</evidence>
<comment type="caution">
    <text evidence="8">The sequence shown here is derived from an EMBL/GenBank/DDBJ whole genome shotgun (WGS) entry which is preliminary data.</text>
</comment>
<reference evidence="8 9" key="1">
    <citation type="submission" date="2019-03" db="EMBL/GenBank/DDBJ databases">
        <title>Genomic Encyclopedia of Type Strains, Phase IV (KMG-IV): sequencing the most valuable type-strain genomes for metagenomic binning, comparative biology and taxonomic classification.</title>
        <authorList>
            <person name="Goeker M."/>
        </authorList>
    </citation>
    <scope>NUCLEOTIDE SEQUENCE [LARGE SCALE GENOMIC DNA]</scope>
    <source>
        <strain evidence="8 9">DSM 21667</strain>
    </source>
</reference>
<evidence type="ECO:0000313" key="8">
    <source>
        <dbReference type="EMBL" id="TDR44116.1"/>
    </source>
</evidence>
<evidence type="ECO:0000256" key="2">
    <source>
        <dbReference type="ARBA" id="ARBA00007862"/>
    </source>
</evidence>
<evidence type="ECO:0000256" key="4">
    <source>
        <dbReference type="ARBA" id="ARBA00022989"/>
    </source>
</evidence>
<dbReference type="OrthoDB" id="9812991at2"/>
<comment type="similarity">
    <text evidence="2 6">Belongs to the band 7/mec-2 family. HflC subfamily.</text>
</comment>
<dbReference type="GO" id="GO:0008233">
    <property type="term" value="F:peptidase activity"/>
    <property type="evidence" value="ECO:0007669"/>
    <property type="project" value="UniProtKB-KW"/>
</dbReference>
<dbReference type="Gene3D" id="3.30.479.30">
    <property type="entry name" value="Band 7 domain"/>
    <property type="match status" value="1"/>
</dbReference>
<dbReference type="InterPro" id="IPR001107">
    <property type="entry name" value="Band_7"/>
</dbReference>
<name>A0A4R6YYS0_9GAMM</name>
<feature type="domain" description="Band 7" evidence="7">
    <location>
        <begin position="18"/>
        <end position="184"/>
    </location>
</feature>
<organism evidence="8 9">
    <name type="scientific">Tahibacter aquaticus</name>
    <dbReference type="NCBI Taxonomy" id="520092"/>
    <lineage>
        <taxon>Bacteria</taxon>
        <taxon>Pseudomonadati</taxon>
        <taxon>Pseudomonadota</taxon>
        <taxon>Gammaproteobacteria</taxon>
        <taxon>Lysobacterales</taxon>
        <taxon>Rhodanobacteraceae</taxon>
        <taxon>Tahibacter</taxon>
    </lineage>
</organism>
<dbReference type="PANTHER" id="PTHR42911">
    <property type="entry name" value="MODULATOR OF FTSH PROTEASE HFLC"/>
    <property type="match status" value="1"/>
</dbReference>
<dbReference type="InterPro" id="IPR010200">
    <property type="entry name" value="HflC"/>
</dbReference>
<keyword evidence="4" id="KW-1133">Transmembrane helix</keyword>
<dbReference type="AlphaFoldDB" id="A0A4R6YYS0"/>
<gene>
    <name evidence="8" type="ORF">DFR29_106263</name>
</gene>
<keyword evidence="8" id="KW-0645">Protease</keyword>
<comment type="function">
    <text evidence="6">HflC and HflK could regulate a protease.</text>
</comment>
<keyword evidence="3" id="KW-0812">Transmembrane</keyword>
<evidence type="ECO:0000313" key="9">
    <source>
        <dbReference type="Proteomes" id="UP000295293"/>
    </source>
</evidence>
<comment type="subcellular location">
    <subcellularLocation>
        <location evidence="1">Membrane</location>
        <topology evidence="1">Single-pass membrane protein</topology>
    </subcellularLocation>
</comment>
<proteinExistence type="inferred from homology"/>
<evidence type="ECO:0000256" key="5">
    <source>
        <dbReference type="ARBA" id="ARBA00023136"/>
    </source>
</evidence>
<evidence type="ECO:0000256" key="1">
    <source>
        <dbReference type="ARBA" id="ARBA00004167"/>
    </source>
</evidence>
<dbReference type="RefSeq" id="WP_133818852.1">
    <property type="nucleotide sequence ID" value="NZ_SNZH01000006.1"/>
</dbReference>
<sequence length="290" mass="32361">MKSFAALIAALLLLLGVNSTFIVREGETALVLQFGRILHAGYEPGLHWKLPFVQQVLRFDKRILGLDTKPERYLTSEKKSVLVDFYVKWKIDDVTMFYGASGGDEGQATLRLTPIVKDALRFEFNARPLHELIADGRVDITAHVRDKANAATRSSLGIQIVDVRIKGINFPEEGTVLASVYDRMRAERKQVANDLRARGTEAGVTIQADADRQRQVLLAEANKAAQSVRGEGDAKAAEIYAAAYGKDPEFYAFTRSLETYRDSFRNGNGVLLLDPKSELFRYFDSSQVGR</sequence>
<evidence type="ECO:0000259" key="7">
    <source>
        <dbReference type="SMART" id="SM00244"/>
    </source>
</evidence>
<dbReference type="CDD" id="cd03405">
    <property type="entry name" value="SPFH_HflC"/>
    <property type="match status" value="1"/>
</dbReference>
<dbReference type="Proteomes" id="UP000295293">
    <property type="component" value="Unassembled WGS sequence"/>
</dbReference>
<dbReference type="PANTHER" id="PTHR42911:SF1">
    <property type="entry name" value="MODULATOR OF FTSH PROTEASE HFLC"/>
    <property type="match status" value="1"/>
</dbReference>
<evidence type="ECO:0000256" key="3">
    <source>
        <dbReference type="ARBA" id="ARBA00022692"/>
    </source>
</evidence>
<dbReference type="InterPro" id="IPR036013">
    <property type="entry name" value="Band_7/SPFH_dom_sf"/>
</dbReference>
<dbReference type="Pfam" id="PF01145">
    <property type="entry name" value="Band_7"/>
    <property type="match status" value="1"/>
</dbReference>
<accession>A0A4R6YYS0</accession>
<protein>
    <recommendedName>
        <fullName evidence="6">Protein HflC</fullName>
    </recommendedName>
</protein>
<dbReference type="NCBIfam" id="TIGR01932">
    <property type="entry name" value="hflC"/>
    <property type="match status" value="1"/>
</dbReference>
<dbReference type="SMART" id="SM00244">
    <property type="entry name" value="PHB"/>
    <property type="match status" value="1"/>
</dbReference>
<dbReference type="EMBL" id="SNZH01000006">
    <property type="protein sequence ID" value="TDR44116.1"/>
    <property type="molecule type" value="Genomic_DNA"/>
</dbReference>
<keyword evidence="8" id="KW-0378">Hydrolase</keyword>
<dbReference type="PIRSF" id="PIRSF005651">
    <property type="entry name" value="HflC"/>
    <property type="match status" value="1"/>
</dbReference>
<dbReference type="SUPFAM" id="SSF117892">
    <property type="entry name" value="Band 7/SPFH domain"/>
    <property type="match status" value="1"/>
</dbReference>
<keyword evidence="9" id="KW-1185">Reference proteome</keyword>
<dbReference type="GO" id="GO:0016020">
    <property type="term" value="C:membrane"/>
    <property type="evidence" value="ECO:0007669"/>
    <property type="project" value="UniProtKB-SubCell"/>
</dbReference>